<comment type="caution">
    <text evidence="1">The sequence shown here is derived from an EMBL/GenBank/DDBJ whole genome shotgun (WGS) entry which is preliminary data.</text>
</comment>
<dbReference type="RefSeq" id="WP_171701388.1">
    <property type="nucleotide sequence ID" value="NZ_JABFHI010000001.1"/>
</dbReference>
<reference evidence="1 2" key="1">
    <citation type="submission" date="2020-05" db="EMBL/GenBank/DDBJ databases">
        <authorList>
            <person name="Ruan W."/>
            <person name="Jeon C.O."/>
            <person name="Chun B.H."/>
        </authorList>
    </citation>
    <scope>NUCLEOTIDE SEQUENCE [LARGE SCALE GENOMIC DNA]</scope>
    <source>
        <strain evidence="1 2">TBZ9</strain>
    </source>
</reference>
<keyword evidence="2" id="KW-1185">Reference proteome</keyword>
<proteinExistence type="predicted"/>
<organism evidence="1 2">
    <name type="scientific">Vreelandella azerica</name>
    <dbReference type="NCBI Taxonomy" id="2732867"/>
    <lineage>
        <taxon>Bacteria</taxon>
        <taxon>Pseudomonadati</taxon>
        <taxon>Pseudomonadota</taxon>
        <taxon>Gammaproteobacteria</taxon>
        <taxon>Oceanospirillales</taxon>
        <taxon>Halomonadaceae</taxon>
        <taxon>Vreelandella</taxon>
    </lineage>
</organism>
<reference evidence="1 2" key="2">
    <citation type="submission" date="2020-06" db="EMBL/GenBank/DDBJ databases">
        <title>Halomonas songnenensis sp. nov., a moderately halophilic bacterium isolated from saline and alkaline soils.</title>
        <authorList>
            <person name="Jiang J."/>
            <person name="Pan Y."/>
        </authorList>
    </citation>
    <scope>NUCLEOTIDE SEQUENCE [LARGE SCALE GENOMIC DNA]</scope>
    <source>
        <strain evidence="1 2">TBZ9</strain>
    </source>
</reference>
<protein>
    <submittedName>
        <fullName evidence="1">Uncharacterized protein</fullName>
    </submittedName>
</protein>
<dbReference type="Proteomes" id="UP000588806">
    <property type="component" value="Unassembled WGS sequence"/>
</dbReference>
<dbReference type="AlphaFoldDB" id="A0A7Y3TWC0"/>
<name>A0A7Y3TWC0_9GAMM</name>
<evidence type="ECO:0000313" key="1">
    <source>
        <dbReference type="EMBL" id="NOG30940.1"/>
    </source>
</evidence>
<gene>
    <name evidence="1" type="ORF">HLB35_02685</name>
</gene>
<accession>A0A7Y3TWC0</accession>
<evidence type="ECO:0000313" key="2">
    <source>
        <dbReference type="Proteomes" id="UP000588806"/>
    </source>
</evidence>
<sequence>MSLPSSSRPLPVRRLRRYGVTRWWWAGLLVGCLLPATLSSVDVMRNSERSACVVFFVPAVLRAQSRHIAWVRRVYQRWLGSSPPSGDIQQARVKRPGAVIVWLVAAQDVFTRRGPPSGWRRKT</sequence>
<dbReference type="EMBL" id="JABFHI010000001">
    <property type="protein sequence ID" value="NOG30940.1"/>
    <property type="molecule type" value="Genomic_DNA"/>
</dbReference>